<feature type="compositionally biased region" description="Polar residues" evidence="1">
    <location>
        <begin position="133"/>
        <end position="146"/>
    </location>
</feature>
<dbReference type="AlphaFoldDB" id="E9CW33"/>
<name>E9CW33_COCPS</name>
<gene>
    <name evidence="2" type="ORF">CPSG_01666</name>
</gene>
<evidence type="ECO:0000313" key="2">
    <source>
        <dbReference type="EMBL" id="EFW21509.1"/>
    </source>
</evidence>
<organism evidence="3">
    <name type="scientific">Coccidioides posadasii (strain RMSCC 757 / Silveira)</name>
    <name type="common">Valley fever fungus</name>
    <dbReference type="NCBI Taxonomy" id="443226"/>
    <lineage>
        <taxon>Eukaryota</taxon>
        <taxon>Fungi</taxon>
        <taxon>Dikarya</taxon>
        <taxon>Ascomycota</taxon>
        <taxon>Pezizomycotina</taxon>
        <taxon>Eurotiomycetes</taxon>
        <taxon>Eurotiomycetidae</taxon>
        <taxon>Onygenales</taxon>
        <taxon>Onygenaceae</taxon>
        <taxon>Coccidioides</taxon>
    </lineage>
</organism>
<sequence length="190" mass="21355">MAILNWGPFLGPSSGRFLSFVDLPSAEIPLHALVEEGREPTLLRNRKYVESDWVLERSSRAFRVFGAVCLVTRILMTAPHDEAANTLAPVQRRLGKPEFCIGVPTSKSTKSARKAVDRNQVRKCPKVVTNSAIPENTESPVRSTQYKGDPRTFRNTKTLSTHAASDVASEGQGRKTWREEWQWYVMILSL</sequence>
<keyword evidence="3" id="KW-1185">Reference proteome</keyword>
<dbReference type="VEuPathDB" id="FungiDB:CPSG_01666"/>
<accession>E9CW33</accession>
<evidence type="ECO:0000313" key="3">
    <source>
        <dbReference type="Proteomes" id="UP000002497"/>
    </source>
</evidence>
<evidence type="ECO:0000256" key="1">
    <source>
        <dbReference type="SAM" id="MobiDB-lite"/>
    </source>
</evidence>
<proteinExistence type="predicted"/>
<reference evidence="3" key="1">
    <citation type="journal article" date="2010" name="Genome Res.">
        <title>Population genomic sequencing of Coccidioides fungi reveals recent hybridization and transposon control.</title>
        <authorList>
            <person name="Neafsey D.E."/>
            <person name="Barker B.M."/>
            <person name="Sharpton T.J."/>
            <person name="Stajich J.E."/>
            <person name="Park D.J."/>
            <person name="Whiston E."/>
            <person name="Hung C.-Y."/>
            <person name="McMahan C."/>
            <person name="White J."/>
            <person name="Sykes S."/>
            <person name="Heiman D."/>
            <person name="Young S."/>
            <person name="Zeng Q."/>
            <person name="Abouelleil A."/>
            <person name="Aftuck L."/>
            <person name="Bessette D."/>
            <person name="Brown A."/>
            <person name="FitzGerald M."/>
            <person name="Lui A."/>
            <person name="Macdonald J.P."/>
            <person name="Priest M."/>
            <person name="Orbach M.J."/>
            <person name="Galgiani J.N."/>
            <person name="Kirkland T.N."/>
            <person name="Cole G.T."/>
            <person name="Birren B.W."/>
            <person name="Henn M.R."/>
            <person name="Taylor J.W."/>
            <person name="Rounsley S.D."/>
        </authorList>
    </citation>
    <scope>NUCLEOTIDE SEQUENCE [LARGE SCALE GENOMIC DNA]</scope>
    <source>
        <strain evidence="3">RMSCC 757 / Silveira</strain>
    </source>
</reference>
<feature type="region of interest" description="Disordered" evidence="1">
    <location>
        <begin position="133"/>
        <end position="153"/>
    </location>
</feature>
<reference evidence="3" key="2">
    <citation type="submission" date="2010-03" db="EMBL/GenBank/DDBJ databases">
        <title>The genome sequence of Coccidioides posadasii strain Silveira.</title>
        <authorList>
            <consortium name="The Broad Institute Genome Sequencing Center for Infectious Disease"/>
            <person name="Neafsey D."/>
            <person name="Orbach M."/>
            <person name="Henn M.R."/>
            <person name="Cole G.T."/>
            <person name="Galgiani J."/>
            <person name="Gardner M.J."/>
            <person name="Kirkland T.N."/>
            <person name="Taylor J.W."/>
            <person name="Young S.K."/>
            <person name="Zeng Q."/>
            <person name="Koehrsen M."/>
            <person name="Alvarado L."/>
            <person name="Berlin A."/>
            <person name="Borenstein D."/>
            <person name="Chapman S.B."/>
            <person name="Chen Z."/>
            <person name="Engels R."/>
            <person name="Freedman E."/>
            <person name="Gellesch M."/>
            <person name="Goldberg J."/>
            <person name="Griggs A."/>
            <person name="Gujja S."/>
            <person name="Heilman E."/>
            <person name="Heiman D."/>
            <person name="Howarth C."/>
            <person name="Jen D."/>
            <person name="Larson L."/>
            <person name="Mehta T."/>
            <person name="Neiman D."/>
            <person name="Park D."/>
            <person name="Pearson M."/>
            <person name="Richards J."/>
            <person name="Roberts A."/>
            <person name="Saif S."/>
            <person name="Shea T."/>
            <person name="Shenoy N."/>
            <person name="Sisk P."/>
            <person name="Stolte C."/>
            <person name="Sykes S."/>
            <person name="Walk T."/>
            <person name="White J."/>
            <person name="Yandava C."/>
            <person name="Haas B."/>
            <person name="Nusbaum C."/>
            <person name="Birren B."/>
        </authorList>
    </citation>
    <scope>NUCLEOTIDE SEQUENCE [LARGE SCALE GENOMIC DNA]</scope>
    <source>
        <strain evidence="3">RMSCC 757 / Silveira</strain>
    </source>
</reference>
<dbReference type="Proteomes" id="UP000002497">
    <property type="component" value="Unassembled WGS sequence"/>
</dbReference>
<dbReference type="EMBL" id="GL636487">
    <property type="protein sequence ID" value="EFW21509.1"/>
    <property type="molecule type" value="Genomic_DNA"/>
</dbReference>
<dbReference type="HOGENOM" id="CLU_1427853_0_0_1"/>
<protein>
    <submittedName>
        <fullName evidence="2">Predicted protein</fullName>
    </submittedName>
</protein>